<feature type="binding site" evidence="4">
    <location>
        <begin position="122"/>
        <end position="124"/>
    </location>
    <ligand>
        <name>NAD(+)</name>
        <dbReference type="ChEBI" id="CHEBI:57540"/>
    </ligand>
</feature>
<keyword evidence="1 5" id="KW-0560">Oxidoreductase</keyword>
<evidence type="ECO:0000256" key="2">
    <source>
        <dbReference type="ARBA" id="ARBA00023027"/>
    </source>
</evidence>
<dbReference type="PIRSF" id="PIRSF000102">
    <property type="entry name" value="Lac_mal_DH"/>
    <property type="match status" value="1"/>
</dbReference>
<dbReference type="Gene3D" id="3.40.50.720">
    <property type="entry name" value="NAD(P)-binding Rossmann-like Domain"/>
    <property type="match status" value="1"/>
</dbReference>
<evidence type="ECO:0000313" key="8">
    <source>
        <dbReference type="EMBL" id="TID22824.1"/>
    </source>
</evidence>
<dbReference type="InterPro" id="IPR036291">
    <property type="entry name" value="NAD(P)-bd_dom_sf"/>
</dbReference>
<dbReference type="PRINTS" id="PR00086">
    <property type="entry name" value="LLDHDRGNASE"/>
</dbReference>
<evidence type="ECO:0000313" key="9">
    <source>
        <dbReference type="Proteomes" id="UP000298493"/>
    </source>
</evidence>
<sequence length="293" mass="31633">MEGPKLTSHIAILGAGSVGSAIAYALILNPIAGDILLVDPQEEMRDAQVKDLSDATFHGSTECRVRAGTHKEAGQCDIVVITAGAKQKKESRTDLIGRNQKILKSAINDMKPFKEDTVVLLVANPVDVLTYFAQKYSGLPRTQVIGTGTFLDSSRLRGFLAKEAEVSASSIDAFVLGEHGELGGINRQEIADATRDKAASIINTKGATNYGIGAVASSICKSILHDHRNIRPVSHFVESLNVCISVLTVLGRKGIVRNLPVHLNEEEQKMLQESAKSLREIIDDAEKHENDDV</sequence>
<dbReference type="InterPro" id="IPR001236">
    <property type="entry name" value="Lactate/malate_DH_N"/>
</dbReference>
<evidence type="ECO:0000256" key="3">
    <source>
        <dbReference type="PIRSR" id="PIRSR000102-1"/>
    </source>
</evidence>
<comment type="similarity">
    <text evidence="5">Belongs to the LDH/MDH superfamily.</text>
</comment>
<keyword evidence="9" id="KW-1185">Reference proteome</keyword>
<dbReference type="InterPro" id="IPR001557">
    <property type="entry name" value="L-lactate/malate_DH"/>
</dbReference>
<dbReference type="SUPFAM" id="SSF51735">
    <property type="entry name" value="NAD(P)-binding Rossmann-fold domains"/>
    <property type="match status" value="1"/>
</dbReference>
<feature type="binding site" evidence="4">
    <location>
        <begin position="14"/>
        <end position="19"/>
    </location>
    <ligand>
        <name>NAD(+)</name>
        <dbReference type="ChEBI" id="CHEBI:57540"/>
    </ligand>
</feature>
<dbReference type="Proteomes" id="UP000298493">
    <property type="component" value="Unassembled WGS sequence"/>
</dbReference>
<dbReference type="Pfam" id="PF00056">
    <property type="entry name" value="Ldh_1_N"/>
    <property type="match status" value="1"/>
</dbReference>
<evidence type="ECO:0000259" key="7">
    <source>
        <dbReference type="Pfam" id="PF02866"/>
    </source>
</evidence>
<feature type="domain" description="Lactate/malate dehydrogenase N-terminal" evidence="6">
    <location>
        <begin position="9"/>
        <end position="146"/>
    </location>
</feature>
<accession>A0A4Z1PLA1</accession>
<evidence type="ECO:0000256" key="4">
    <source>
        <dbReference type="PIRSR" id="PIRSR000102-3"/>
    </source>
</evidence>
<reference evidence="8 9" key="1">
    <citation type="submission" date="2019-04" db="EMBL/GenBank/DDBJ databases">
        <title>High contiguity whole genome sequence and gene annotation resource for two Venturia nashicola isolates.</title>
        <authorList>
            <person name="Prokchorchik M."/>
            <person name="Won K."/>
            <person name="Lee Y."/>
            <person name="Choi E.D."/>
            <person name="Segonzac C."/>
            <person name="Sohn K.H."/>
        </authorList>
    </citation>
    <scope>NUCLEOTIDE SEQUENCE [LARGE SCALE GENOMIC DNA]</scope>
    <source>
        <strain evidence="8 9">PRI2</strain>
    </source>
</reference>
<keyword evidence="2 4" id="KW-0520">NAD</keyword>
<proteinExistence type="inferred from homology"/>
<feature type="domain" description="Lactate/malate dehydrogenase C-terminal" evidence="7">
    <location>
        <begin position="187"/>
        <end position="287"/>
    </location>
</feature>
<evidence type="ECO:0000259" key="6">
    <source>
        <dbReference type="Pfam" id="PF00056"/>
    </source>
</evidence>
<evidence type="ECO:0000256" key="1">
    <source>
        <dbReference type="ARBA" id="ARBA00023002"/>
    </source>
</evidence>
<dbReference type="InterPro" id="IPR022383">
    <property type="entry name" value="Lactate/malate_DH_C"/>
</dbReference>
<gene>
    <name evidence="8" type="ORF">E6O75_ATG01998</name>
</gene>
<name>A0A4Z1PLA1_9PEZI</name>
<dbReference type="Gene3D" id="3.90.110.10">
    <property type="entry name" value="Lactate dehydrogenase/glycoside hydrolase, family 4, C-terminal"/>
    <property type="match status" value="2"/>
</dbReference>
<evidence type="ECO:0000256" key="5">
    <source>
        <dbReference type="RuleBase" id="RU003369"/>
    </source>
</evidence>
<comment type="caution">
    <text evidence="8">The sequence shown here is derived from an EMBL/GenBank/DDBJ whole genome shotgun (WGS) entry which is preliminary data.</text>
</comment>
<protein>
    <submittedName>
        <fullName evidence="8">L-lactate dehydrogenase</fullName>
    </submittedName>
</protein>
<dbReference type="GO" id="GO:0006089">
    <property type="term" value="P:lactate metabolic process"/>
    <property type="evidence" value="ECO:0007669"/>
    <property type="project" value="TreeGrafter"/>
</dbReference>
<dbReference type="InterPro" id="IPR015955">
    <property type="entry name" value="Lactate_DH/Glyco_Ohase_4_C"/>
</dbReference>
<dbReference type="PANTHER" id="PTHR43128">
    <property type="entry name" value="L-2-HYDROXYCARBOXYLATE DEHYDROGENASE (NAD(P)(+))"/>
    <property type="match status" value="1"/>
</dbReference>
<dbReference type="GO" id="GO:0004459">
    <property type="term" value="F:L-lactate dehydrogenase (NAD+) activity"/>
    <property type="evidence" value="ECO:0007669"/>
    <property type="project" value="TreeGrafter"/>
</dbReference>
<dbReference type="STRING" id="86259.A0A4Z1PLA1"/>
<feature type="active site" description="Proton acceptor" evidence="3">
    <location>
        <position position="179"/>
    </location>
</feature>
<dbReference type="EMBL" id="SNSC02000007">
    <property type="protein sequence ID" value="TID22824.1"/>
    <property type="molecule type" value="Genomic_DNA"/>
</dbReference>
<dbReference type="Pfam" id="PF02866">
    <property type="entry name" value="Ldh_1_C"/>
    <property type="match status" value="1"/>
</dbReference>
<dbReference type="PANTHER" id="PTHR43128:SF16">
    <property type="entry name" value="L-LACTATE DEHYDROGENASE"/>
    <property type="match status" value="1"/>
</dbReference>
<dbReference type="AlphaFoldDB" id="A0A4Z1PLA1"/>
<organism evidence="8 9">
    <name type="scientific">Venturia nashicola</name>
    <dbReference type="NCBI Taxonomy" id="86259"/>
    <lineage>
        <taxon>Eukaryota</taxon>
        <taxon>Fungi</taxon>
        <taxon>Dikarya</taxon>
        <taxon>Ascomycota</taxon>
        <taxon>Pezizomycotina</taxon>
        <taxon>Dothideomycetes</taxon>
        <taxon>Pleosporomycetidae</taxon>
        <taxon>Venturiales</taxon>
        <taxon>Venturiaceae</taxon>
        <taxon>Venturia</taxon>
    </lineage>
</organism>
<dbReference type="SUPFAM" id="SSF56327">
    <property type="entry name" value="LDH C-terminal domain-like"/>
    <property type="match status" value="1"/>
</dbReference>
<feature type="binding site" evidence="4">
    <location>
        <position position="39"/>
    </location>
    <ligand>
        <name>NAD(+)</name>
        <dbReference type="ChEBI" id="CHEBI:57540"/>
    </ligand>
</feature>
<feature type="binding site" evidence="4">
    <location>
        <position position="99"/>
    </location>
    <ligand>
        <name>NAD(+)</name>
        <dbReference type="ChEBI" id="CHEBI:57540"/>
    </ligand>
</feature>
<dbReference type="CDD" id="cd00300">
    <property type="entry name" value="LDH_like"/>
    <property type="match status" value="1"/>
</dbReference>